<dbReference type="InterPro" id="IPR036291">
    <property type="entry name" value="NAD(P)-bd_dom_sf"/>
</dbReference>
<dbReference type="GO" id="GO:0006108">
    <property type="term" value="P:malate metabolic process"/>
    <property type="evidence" value="ECO:0007669"/>
    <property type="project" value="InterPro"/>
</dbReference>
<evidence type="ECO:0000256" key="1">
    <source>
        <dbReference type="ARBA" id="ARBA00008824"/>
    </source>
</evidence>
<evidence type="ECO:0000313" key="15">
    <source>
        <dbReference type="RefSeq" id="XP_030380802.1"/>
    </source>
</evidence>
<evidence type="ECO:0000256" key="5">
    <source>
        <dbReference type="ARBA" id="ARBA00023027"/>
    </source>
</evidence>
<keyword evidence="4 10" id="KW-0560">Oxidoreductase</keyword>
<name>A0A6J2U101_DROLE</name>
<feature type="binding site" evidence="9">
    <location>
        <position position="61"/>
    </location>
    <ligand>
        <name>NAD(+)</name>
        <dbReference type="ChEBI" id="CHEBI:57540"/>
    </ligand>
</feature>
<dbReference type="PANTHER" id="PTHR11540:SF16">
    <property type="entry name" value="MALATE DEHYDROGENASE, MITOCHONDRIAL"/>
    <property type="match status" value="1"/>
</dbReference>
<evidence type="ECO:0000259" key="12">
    <source>
        <dbReference type="Pfam" id="PF00056"/>
    </source>
</evidence>
<dbReference type="InterPro" id="IPR022383">
    <property type="entry name" value="Lactate/malate_DH_C"/>
</dbReference>
<evidence type="ECO:0000256" key="10">
    <source>
        <dbReference type="RuleBase" id="RU003369"/>
    </source>
</evidence>
<evidence type="ECO:0000259" key="13">
    <source>
        <dbReference type="Pfam" id="PF02866"/>
    </source>
</evidence>
<dbReference type="InterPro" id="IPR015955">
    <property type="entry name" value="Lactate_DH/Glyco_Ohase_4_C"/>
</dbReference>
<dbReference type="Pfam" id="PF00056">
    <property type="entry name" value="Ldh_1_N"/>
    <property type="match status" value="1"/>
</dbReference>
<keyword evidence="3 11" id="KW-0816">Tricarboxylic acid cycle</keyword>
<comment type="subunit">
    <text evidence="2">Homodimer.</text>
</comment>
<dbReference type="InterPro" id="IPR010097">
    <property type="entry name" value="Malate_DH_type1"/>
</dbReference>
<dbReference type="Gene3D" id="3.90.110.10">
    <property type="entry name" value="Lactate dehydrogenase/glycoside hydrolase, family 4, C-terminal"/>
    <property type="match status" value="1"/>
</dbReference>
<protein>
    <recommendedName>
        <fullName evidence="11">Malate dehydrogenase</fullName>
        <ecNumber evidence="11">1.1.1.37</ecNumber>
    </recommendedName>
</protein>
<feature type="active site" description="Proton acceptor" evidence="7">
    <location>
        <position position="204"/>
    </location>
</feature>
<dbReference type="GO" id="GO:0030060">
    <property type="term" value="F:L-malate dehydrogenase (NAD+) activity"/>
    <property type="evidence" value="ECO:0007669"/>
    <property type="project" value="UniProtKB-EC"/>
</dbReference>
<dbReference type="PIRSF" id="PIRSF000102">
    <property type="entry name" value="Lac_mal_DH"/>
    <property type="match status" value="1"/>
</dbReference>
<dbReference type="NCBIfam" id="TIGR01772">
    <property type="entry name" value="MDH_euk_gproteo"/>
    <property type="match status" value="1"/>
</dbReference>
<evidence type="ECO:0000256" key="4">
    <source>
        <dbReference type="ARBA" id="ARBA00023002"/>
    </source>
</evidence>
<evidence type="ECO:0000313" key="14">
    <source>
        <dbReference type="Proteomes" id="UP000504634"/>
    </source>
</evidence>
<keyword evidence="5 9" id="KW-0520">NAD</keyword>
<dbReference type="SUPFAM" id="SSF51735">
    <property type="entry name" value="NAD(P)-binding Rossmann-fold domains"/>
    <property type="match status" value="1"/>
</dbReference>
<dbReference type="PANTHER" id="PTHR11540">
    <property type="entry name" value="MALATE AND LACTATE DEHYDROGENASE"/>
    <property type="match status" value="1"/>
</dbReference>
<feature type="domain" description="Lactate/malate dehydrogenase C-terminal" evidence="13">
    <location>
        <begin position="174"/>
        <end position="336"/>
    </location>
</feature>
<dbReference type="FunFam" id="3.90.110.10:FF:000001">
    <property type="entry name" value="Malate dehydrogenase"/>
    <property type="match status" value="1"/>
</dbReference>
<evidence type="ECO:0000256" key="7">
    <source>
        <dbReference type="PIRSR" id="PIRSR000102-1"/>
    </source>
</evidence>
<feature type="binding site" evidence="8">
    <location>
        <position position="114"/>
    </location>
    <ligand>
        <name>substrate</name>
    </ligand>
</feature>
<dbReference type="GO" id="GO:0005739">
    <property type="term" value="C:mitochondrion"/>
    <property type="evidence" value="ECO:0007669"/>
    <property type="project" value="TreeGrafter"/>
</dbReference>
<feature type="binding site" evidence="9">
    <location>
        <begin position="144"/>
        <end position="146"/>
    </location>
    <ligand>
        <name>NAD(+)</name>
        <dbReference type="ChEBI" id="CHEBI:57540"/>
    </ligand>
</feature>
<dbReference type="Proteomes" id="UP000504634">
    <property type="component" value="Unplaced"/>
</dbReference>
<keyword evidence="14" id="KW-1185">Reference proteome</keyword>
<evidence type="ECO:0000256" key="9">
    <source>
        <dbReference type="PIRSR" id="PIRSR000102-3"/>
    </source>
</evidence>
<feature type="binding site" evidence="9">
    <location>
        <position position="121"/>
    </location>
    <ligand>
        <name>NAD(+)</name>
        <dbReference type="ChEBI" id="CHEBI:57540"/>
    </ligand>
</feature>
<dbReference type="EC" id="1.1.1.37" evidence="11"/>
<feature type="binding site" evidence="9">
    <location>
        <position position="255"/>
    </location>
    <ligand>
        <name>NAD(+)</name>
        <dbReference type="ChEBI" id="CHEBI:57540"/>
    </ligand>
</feature>
<feature type="binding site" evidence="8">
    <location>
        <position position="108"/>
    </location>
    <ligand>
        <name>substrate</name>
    </ligand>
</feature>
<dbReference type="PROSITE" id="PS00068">
    <property type="entry name" value="MDH"/>
    <property type="match status" value="1"/>
</dbReference>
<feature type="binding site" evidence="8">
    <location>
        <position position="180"/>
    </location>
    <ligand>
        <name>substrate</name>
    </ligand>
</feature>
<dbReference type="GeneID" id="115628738"/>
<dbReference type="AlphaFoldDB" id="A0A6J2U101"/>
<dbReference type="GO" id="GO:0006099">
    <property type="term" value="P:tricarboxylic acid cycle"/>
    <property type="evidence" value="ECO:0007669"/>
    <property type="project" value="UniProtKB-KW"/>
</dbReference>
<dbReference type="FunFam" id="3.40.50.720:FF:000013">
    <property type="entry name" value="Malate dehydrogenase"/>
    <property type="match status" value="1"/>
</dbReference>
<dbReference type="RefSeq" id="XP_030380802.1">
    <property type="nucleotide sequence ID" value="XM_030524942.1"/>
</dbReference>
<dbReference type="Pfam" id="PF02866">
    <property type="entry name" value="Ldh_1_C"/>
    <property type="match status" value="1"/>
</dbReference>
<evidence type="ECO:0000256" key="2">
    <source>
        <dbReference type="ARBA" id="ARBA00011738"/>
    </source>
</evidence>
<dbReference type="OrthoDB" id="755699at2759"/>
<dbReference type="InterPro" id="IPR001557">
    <property type="entry name" value="L-lactate/malate_DH"/>
</dbReference>
<dbReference type="InterPro" id="IPR001236">
    <property type="entry name" value="Lactate/malate_DH_N"/>
</dbReference>
<organism evidence="14 15">
    <name type="scientific">Drosophila lebanonensis</name>
    <name type="common">Fruit fly</name>
    <name type="synonym">Scaptodrosophila lebanonensis</name>
    <dbReference type="NCBI Taxonomy" id="7225"/>
    <lineage>
        <taxon>Eukaryota</taxon>
        <taxon>Metazoa</taxon>
        <taxon>Ecdysozoa</taxon>
        <taxon>Arthropoda</taxon>
        <taxon>Hexapoda</taxon>
        <taxon>Insecta</taxon>
        <taxon>Pterygota</taxon>
        <taxon>Neoptera</taxon>
        <taxon>Endopterygota</taxon>
        <taxon>Diptera</taxon>
        <taxon>Brachycera</taxon>
        <taxon>Muscomorpha</taxon>
        <taxon>Ephydroidea</taxon>
        <taxon>Drosophilidae</taxon>
        <taxon>Scaptodrosophila</taxon>
    </lineage>
</organism>
<evidence type="ECO:0000256" key="3">
    <source>
        <dbReference type="ARBA" id="ARBA00022532"/>
    </source>
</evidence>
<evidence type="ECO:0000256" key="8">
    <source>
        <dbReference type="PIRSR" id="PIRSR000102-2"/>
    </source>
</evidence>
<reference evidence="15" key="1">
    <citation type="submission" date="2025-08" db="UniProtKB">
        <authorList>
            <consortium name="RefSeq"/>
        </authorList>
    </citation>
    <scope>IDENTIFICATION</scope>
    <source>
        <strain evidence="15">11010-0011.00</strain>
        <tissue evidence="15">Whole body</tissue>
    </source>
</reference>
<dbReference type="SUPFAM" id="SSF56327">
    <property type="entry name" value="LDH C-terminal domain-like"/>
    <property type="match status" value="1"/>
</dbReference>
<dbReference type="InterPro" id="IPR001252">
    <property type="entry name" value="Malate_DH_AS"/>
</dbReference>
<gene>
    <name evidence="15" type="primary">LOC115628738</name>
</gene>
<feature type="binding site" evidence="9">
    <location>
        <begin position="35"/>
        <end position="41"/>
    </location>
    <ligand>
        <name>NAD(+)</name>
        <dbReference type="ChEBI" id="CHEBI:57540"/>
    </ligand>
</feature>
<dbReference type="Gene3D" id="3.40.50.720">
    <property type="entry name" value="NAD(P)-binding Rossmann-like Domain"/>
    <property type="match status" value="1"/>
</dbReference>
<feature type="binding site" evidence="8">
    <location>
        <position position="146"/>
    </location>
    <ligand>
        <name>substrate</name>
    </ligand>
</feature>
<evidence type="ECO:0000256" key="6">
    <source>
        <dbReference type="ARBA" id="ARBA00048313"/>
    </source>
</evidence>
<proteinExistence type="inferred from homology"/>
<feature type="domain" description="Lactate/malate dehydrogenase N-terminal" evidence="12">
    <location>
        <begin position="30"/>
        <end position="172"/>
    </location>
</feature>
<sequence length="341" mass="36676">MFSSKSQPRVLRQCYRCWQLTQPGQLRTFKVTVVGAAGGVGQPLCMLLRLNKLITELVMHDLKECKGVATDISHICTQQDVKSYAGAANLGKAIKCADIVILPAGLPRKPGMQRDQLFDANATVVAKVTQAVAANAPSALFAIITNPVNSLVPMAAEILKQEQAYDPNRLFGVTTLDVVRTEKFVSDYLNVQPQKVKIPVIGGHSGITILPVFSQCKPVFTGEPDCIAAMKKRIQNAGNEVVKAKAGKGSATLSMAFAAARLMNAMLLGLKGEKGPPECVFVESKVTECPFFATPIEFGPKGIAQNLGLPELDDTEKEDLKKLIPELKIAIDAGVKYAKSL</sequence>
<evidence type="ECO:0000256" key="11">
    <source>
        <dbReference type="RuleBase" id="RU003405"/>
    </source>
</evidence>
<comment type="similarity">
    <text evidence="1">Belongs to the LDH/MDH superfamily. MDH type 1 family.</text>
</comment>
<dbReference type="CDD" id="cd01337">
    <property type="entry name" value="MDH_glyoxysomal_mitochondrial"/>
    <property type="match status" value="1"/>
</dbReference>
<comment type="catalytic activity">
    <reaction evidence="6 11">
        <text>(S)-malate + NAD(+) = oxaloacetate + NADH + H(+)</text>
        <dbReference type="Rhea" id="RHEA:21432"/>
        <dbReference type="ChEBI" id="CHEBI:15378"/>
        <dbReference type="ChEBI" id="CHEBI:15589"/>
        <dbReference type="ChEBI" id="CHEBI:16452"/>
        <dbReference type="ChEBI" id="CHEBI:57540"/>
        <dbReference type="ChEBI" id="CHEBI:57945"/>
        <dbReference type="EC" id="1.1.1.37"/>
    </reaction>
</comment>
<accession>A0A6J2U101</accession>